<keyword evidence="3" id="KW-1185">Reference proteome</keyword>
<organism evidence="2 3">
    <name type="scientific">Thermosinus carboxydivorans Nor1</name>
    <dbReference type="NCBI Taxonomy" id="401526"/>
    <lineage>
        <taxon>Bacteria</taxon>
        <taxon>Bacillati</taxon>
        <taxon>Bacillota</taxon>
        <taxon>Negativicutes</taxon>
        <taxon>Selenomonadales</taxon>
        <taxon>Sporomusaceae</taxon>
        <taxon>Thermosinus</taxon>
    </lineage>
</organism>
<keyword evidence="1" id="KW-0732">Signal</keyword>
<reference evidence="2 3" key="2">
    <citation type="submission" date="2007-01" db="EMBL/GenBank/DDBJ databases">
        <title>Sequencing of the draft genome and assembly of Thermosinus carboxydivorans Nor1.</title>
        <authorList>
            <consortium name="US DOE Joint Genome Institute (JGI-PGF)"/>
            <person name="Copeland A."/>
            <person name="Lucas S."/>
            <person name="Lapidus A."/>
            <person name="Barry K."/>
            <person name="Glavina del Rio T."/>
            <person name="Dalin E."/>
            <person name="Tice H."/>
            <person name="Bruce D."/>
            <person name="Pitluck S."/>
            <person name="Richardson P."/>
        </authorList>
    </citation>
    <scope>NUCLEOTIDE SEQUENCE [LARGE SCALE GENOMIC DNA]</scope>
    <source>
        <strain evidence="2 3">Nor1</strain>
    </source>
</reference>
<dbReference type="EMBL" id="AAWL01000008">
    <property type="protein sequence ID" value="EAX47609.1"/>
    <property type="molecule type" value="Genomic_DNA"/>
</dbReference>
<accession>A1HQP8</accession>
<evidence type="ECO:0000313" key="2">
    <source>
        <dbReference type="EMBL" id="EAX47609.1"/>
    </source>
</evidence>
<dbReference type="AlphaFoldDB" id="A1HQP8"/>
<dbReference type="OrthoDB" id="1681975at2"/>
<dbReference type="eggNOG" id="ENOG5030YVZ">
    <property type="taxonomic scope" value="Bacteria"/>
</dbReference>
<dbReference type="RefSeq" id="WP_007289338.1">
    <property type="nucleotide sequence ID" value="NZ_AAWL01000008.1"/>
</dbReference>
<evidence type="ECO:0000313" key="3">
    <source>
        <dbReference type="Proteomes" id="UP000005139"/>
    </source>
</evidence>
<gene>
    <name evidence="2" type="ORF">TcarDRAFT_1031</name>
</gene>
<feature type="signal peptide" evidence="1">
    <location>
        <begin position="1"/>
        <end position="19"/>
    </location>
</feature>
<proteinExistence type="predicted"/>
<dbReference type="Proteomes" id="UP000005139">
    <property type="component" value="Unassembled WGS sequence"/>
</dbReference>
<sequence length="215" mass="24376" precursor="true">MTASVLAALIFATAGTAFANLDDTRATIAARYSEYRLVIDTDNQLWTKAEWEATGHKKAKAASFLHAFERQGLHIQMEVQYENNSPAALVKAQRFTPDMAIKVKDFKYYFPEIYELIVSPKAEAFATYRELTRNFQEAKSPVTMGVVVKTPPAPGKGGYYTLIAFNVQDEGRLLKDAKYINENTYIREFTIERVFRSAAQEAFGNGDWVPIKKYF</sequence>
<feature type="chain" id="PRO_5002634859" evidence="1">
    <location>
        <begin position="20"/>
        <end position="215"/>
    </location>
</feature>
<evidence type="ECO:0000256" key="1">
    <source>
        <dbReference type="SAM" id="SignalP"/>
    </source>
</evidence>
<reference evidence="2 3" key="1">
    <citation type="submission" date="2007-01" db="EMBL/GenBank/DDBJ databases">
        <title>Annotation of the draft genome assembly of Thermosinus carboxydivorans Nor1.</title>
        <authorList>
            <consortium name="US DOE Joint Genome Institute (JGI-ORNL)"/>
            <person name="Larimer F."/>
            <person name="Land M."/>
            <person name="Hauser L."/>
        </authorList>
    </citation>
    <scope>NUCLEOTIDE SEQUENCE [LARGE SCALE GENOMIC DNA]</scope>
    <source>
        <strain evidence="2 3">Nor1</strain>
    </source>
</reference>
<comment type="caution">
    <text evidence="2">The sequence shown here is derived from an EMBL/GenBank/DDBJ whole genome shotgun (WGS) entry which is preliminary data.</text>
</comment>
<protein>
    <submittedName>
        <fullName evidence="2">Uncharacterized protein</fullName>
    </submittedName>
</protein>
<name>A1HQP8_9FIRM</name>